<name>A0A850T4R4_9BACT</name>
<organism evidence="1 2">
    <name type="scientific">Desulfobacter latus</name>
    <dbReference type="NCBI Taxonomy" id="2292"/>
    <lineage>
        <taxon>Bacteria</taxon>
        <taxon>Pseudomonadati</taxon>
        <taxon>Thermodesulfobacteriota</taxon>
        <taxon>Desulfobacteria</taxon>
        <taxon>Desulfobacterales</taxon>
        <taxon>Desulfobacteraceae</taxon>
        <taxon>Desulfobacter</taxon>
    </lineage>
</organism>
<proteinExistence type="predicted"/>
<keyword evidence="2" id="KW-1185">Reference proteome</keyword>
<protein>
    <submittedName>
        <fullName evidence="1">Prevent-host-death protein</fullName>
    </submittedName>
</protein>
<dbReference type="AlphaFoldDB" id="A0A850T4R4"/>
<comment type="caution">
    <text evidence="1">The sequence shown here is derived from an EMBL/GenBank/DDBJ whole genome shotgun (WGS) entry which is preliminary data.</text>
</comment>
<sequence>MKTVTKSVLKAKMLAYFREVEETGEELIVLNYNKPVLRISPYKEKKTFDDIFGAYQDKMTYSEPLETGTQEEWGELA</sequence>
<accession>A0A850T4R4</accession>
<reference evidence="1 2" key="1">
    <citation type="submission" date="2020-06" db="EMBL/GenBank/DDBJ databases">
        <title>High-quality draft genome of sulfate reducer Desulfobacter latus type strain AcrS2 isolated from marine sediment.</title>
        <authorList>
            <person name="Hoppe M."/>
            <person name="Larsen C.K."/>
            <person name="Marshall I.P.G."/>
            <person name="Schramm A."/>
            <person name="Marietou A.G."/>
        </authorList>
    </citation>
    <scope>NUCLEOTIDE SEQUENCE [LARGE SCALE GENOMIC DNA]</scope>
    <source>
        <strain evidence="1 2">AcRS2</strain>
    </source>
</reference>
<dbReference type="EMBL" id="JACADJ010000005">
    <property type="protein sequence ID" value="NWH03835.1"/>
    <property type="molecule type" value="Genomic_DNA"/>
</dbReference>
<gene>
    <name evidence="1" type="ORF">HXW94_02315</name>
</gene>
<evidence type="ECO:0000313" key="1">
    <source>
        <dbReference type="EMBL" id="NWH03835.1"/>
    </source>
</evidence>
<dbReference type="RefSeq" id="WP_178365294.1">
    <property type="nucleotide sequence ID" value="NZ_JACADJ010000005.1"/>
</dbReference>
<evidence type="ECO:0000313" key="2">
    <source>
        <dbReference type="Proteomes" id="UP000553343"/>
    </source>
</evidence>
<dbReference type="Proteomes" id="UP000553343">
    <property type="component" value="Unassembled WGS sequence"/>
</dbReference>